<proteinExistence type="inferred from homology"/>
<dbReference type="HAMAP" id="MF_00218">
    <property type="entry name" value="URO_D"/>
    <property type="match status" value="1"/>
</dbReference>
<feature type="site" description="Transition state stabilizer" evidence="7">
    <location>
        <position position="77"/>
    </location>
</feature>
<dbReference type="OrthoDB" id="9806656at2"/>
<keyword evidence="4 7" id="KW-0210">Decarboxylase</keyword>
<dbReference type="InterPro" id="IPR006361">
    <property type="entry name" value="Uroporphyrinogen_deCO2ase_HemE"/>
</dbReference>
<evidence type="ECO:0000256" key="5">
    <source>
        <dbReference type="ARBA" id="ARBA00023239"/>
    </source>
</evidence>
<dbReference type="PANTHER" id="PTHR21091">
    <property type="entry name" value="METHYLTETRAHYDROFOLATE:HOMOCYSTEINE METHYLTRANSFERASE RELATED"/>
    <property type="match status" value="1"/>
</dbReference>
<dbReference type="GO" id="GO:0004853">
    <property type="term" value="F:uroporphyrinogen decarboxylase activity"/>
    <property type="evidence" value="ECO:0007669"/>
    <property type="project" value="UniProtKB-UniRule"/>
</dbReference>
<keyword evidence="7" id="KW-0963">Cytoplasm</keyword>
<dbReference type="GO" id="GO:0005829">
    <property type="term" value="C:cytosol"/>
    <property type="evidence" value="ECO:0007669"/>
    <property type="project" value="TreeGrafter"/>
</dbReference>
<dbReference type="Proteomes" id="UP000001591">
    <property type="component" value="Chromosome"/>
</dbReference>
<keyword evidence="5 7" id="KW-0456">Lyase</keyword>
<dbReference type="GO" id="GO:0019353">
    <property type="term" value="P:protoporphyrinogen IX biosynthetic process from glutamate"/>
    <property type="evidence" value="ECO:0007669"/>
    <property type="project" value="TreeGrafter"/>
</dbReference>
<evidence type="ECO:0000259" key="8">
    <source>
        <dbReference type="PROSITE" id="PS00907"/>
    </source>
</evidence>
<gene>
    <name evidence="7 9" type="primary">hemE</name>
    <name evidence="9" type="ordered locus">RC1_2798</name>
</gene>
<comment type="pathway">
    <text evidence="1 7">Porphyrin-containing compound metabolism; protoporphyrin-IX biosynthesis; coproporphyrinogen-III from 5-aminolevulinate: step 4/4.</text>
</comment>
<protein>
    <recommendedName>
        <fullName evidence="3 7">Uroporphyrinogen decarboxylase</fullName>
        <shortName evidence="7">UPD</shortName>
        <shortName evidence="7">URO-D</shortName>
        <ecNumber evidence="3 7">4.1.1.37</ecNumber>
    </recommendedName>
</protein>
<dbReference type="KEGG" id="rce:RC1_2798"/>
<feature type="binding site" evidence="7">
    <location>
        <position position="156"/>
    </location>
    <ligand>
        <name>substrate</name>
    </ligand>
</feature>
<dbReference type="Pfam" id="PF01208">
    <property type="entry name" value="URO-D"/>
    <property type="match status" value="1"/>
</dbReference>
<dbReference type="UniPathway" id="UPA00251">
    <property type="reaction ID" value="UER00321"/>
</dbReference>
<dbReference type="EC" id="4.1.1.37" evidence="3 7"/>
<comment type="subcellular location">
    <subcellularLocation>
        <location evidence="7">Cytoplasm</location>
    </subcellularLocation>
</comment>
<evidence type="ECO:0000256" key="6">
    <source>
        <dbReference type="ARBA" id="ARBA00023244"/>
    </source>
</evidence>
<evidence type="ECO:0000256" key="1">
    <source>
        <dbReference type="ARBA" id="ARBA00004804"/>
    </source>
</evidence>
<dbReference type="HOGENOM" id="CLU_040933_0_0_5"/>
<dbReference type="AlphaFoldDB" id="B6IV46"/>
<evidence type="ECO:0000256" key="2">
    <source>
        <dbReference type="ARBA" id="ARBA00009935"/>
    </source>
</evidence>
<feature type="binding site" evidence="7">
    <location>
        <position position="77"/>
    </location>
    <ligand>
        <name>substrate</name>
    </ligand>
</feature>
<accession>B6IV46</accession>
<dbReference type="EMBL" id="CP000613">
    <property type="protein sequence ID" value="ACJ00170.1"/>
    <property type="molecule type" value="Genomic_DNA"/>
</dbReference>
<evidence type="ECO:0000313" key="10">
    <source>
        <dbReference type="Proteomes" id="UP000001591"/>
    </source>
</evidence>
<name>B6IV46_RHOCS</name>
<reference evidence="9 10" key="1">
    <citation type="journal article" date="2010" name="BMC Genomics">
        <title>Metabolic flexibility revealed in the genome of the cyst-forming alpha-1 proteobacterium Rhodospirillum centenum.</title>
        <authorList>
            <person name="Lu Y.K."/>
            <person name="Marden J."/>
            <person name="Han M."/>
            <person name="Swingley W.D."/>
            <person name="Mastrian S.D."/>
            <person name="Chowdhury S.R."/>
            <person name="Hao J."/>
            <person name="Helmy T."/>
            <person name="Kim S."/>
            <person name="Kurdoglu A.A."/>
            <person name="Matthies H.J."/>
            <person name="Rollo D."/>
            <person name="Stothard P."/>
            <person name="Blankenship R.E."/>
            <person name="Bauer C.E."/>
            <person name="Touchman J.W."/>
        </authorList>
    </citation>
    <scope>NUCLEOTIDE SEQUENCE [LARGE SCALE GENOMIC DNA]</scope>
    <source>
        <strain evidence="10">ATCC 51521 / SW</strain>
    </source>
</reference>
<keyword evidence="6 7" id="KW-0627">Porphyrin biosynthesis</keyword>
<evidence type="ECO:0000313" key="9">
    <source>
        <dbReference type="EMBL" id="ACJ00170.1"/>
    </source>
</evidence>
<comment type="similarity">
    <text evidence="2 7">Belongs to the uroporphyrinogen decarboxylase family.</text>
</comment>
<feature type="binding site" evidence="7">
    <location>
        <position position="211"/>
    </location>
    <ligand>
        <name>substrate</name>
    </ligand>
</feature>
<dbReference type="NCBIfam" id="TIGR01464">
    <property type="entry name" value="hemE"/>
    <property type="match status" value="1"/>
</dbReference>
<comment type="subunit">
    <text evidence="7">Homodimer.</text>
</comment>
<keyword evidence="10" id="KW-1185">Reference proteome</keyword>
<dbReference type="PANTHER" id="PTHR21091:SF169">
    <property type="entry name" value="UROPORPHYRINOGEN DECARBOXYLASE"/>
    <property type="match status" value="1"/>
</dbReference>
<feature type="domain" description="Uroporphyrinogen decarboxylase (URO-D)" evidence="8">
    <location>
        <begin position="144"/>
        <end position="160"/>
    </location>
</feature>
<dbReference type="CDD" id="cd00717">
    <property type="entry name" value="URO-D"/>
    <property type="match status" value="1"/>
</dbReference>
<evidence type="ECO:0000256" key="7">
    <source>
        <dbReference type="HAMAP-Rule" id="MF_00218"/>
    </source>
</evidence>
<comment type="catalytic activity">
    <reaction evidence="7">
        <text>uroporphyrinogen III + 4 H(+) = coproporphyrinogen III + 4 CO2</text>
        <dbReference type="Rhea" id="RHEA:19865"/>
        <dbReference type="ChEBI" id="CHEBI:15378"/>
        <dbReference type="ChEBI" id="CHEBI:16526"/>
        <dbReference type="ChEBI" id="CHEBI:57308"/>
        <dbReference type="ChEBI" id="CHEBI:57309"/>
        <dbReference type="EC" id="4.1.1.37"/>
    </reaction>
</comment>
<organism evidence="9 10">
    <name type="scientific">Rhodospirillum centenum (strain ATCC 51521 / SW)</name>
    <dbReference type="NCBI Taxonomy" id="414684"/>
    <lineage>
        <taxon>Bacteria</taxon>
        <taxon>Pseudomonadati</taxon>
        <taxon>Pseudomonadota</taxon>
        <taxon>Alphaproteobacteria</taxon>
        <taxon>Rhodospirillales</taxon>
        <taxon>Rhodospirillaceae</taxon>
        <taxon>Rhodospirillum</taxon>
    </lineage>
</organism>
<dbReference type="SUPFAM" id="SSF51726">
    <property type="entry name" value="UROD/MetE-like"/>
    <property type="match status" value="1"/>
</dbReference>
<comment type="function">
    <text evidence="7">Catalyzes the decarboxylation of four acetate groups of uroporphyrinogen-III to yield coproporphyrinogen-III.</text>
</comment>
<dbReference type="PROSITE" id="PS00907">
    <property type="entry name" value="UROD_2"/>
    <property type="match status" value="1"/>
</dbReference>
<evidence type="ECO:0000256" key="3">
    <source>
        <dbReference type="ARBA" id="ARBA00012288"/>
    </source>
</evidence>
<dbReference type="eggNOG" id="COG0407">
    <property type="taxonomic scope" value="Bacteria"/>
</dbReference>
<dbReference type="InterPro" id="IPR000257">
    <property type="entry name" value="Uroporphyrinogen_deCOase"/>
</dbReference>
<comment type="caution">
    <text evidence="7">Lacks conserved residue(s) required for the propagation of feature annotation.</text>
</comment>
<dbReference type="STRING" id="414684.RC1_2798"/>
<evidence type="ECO:0000256" key="4">
    <source>
        <dbReference type="ARBA" id="ARBA00022793"/>
    </source>
</evidence>
<dbReference type="RefSeq" id="WP_012567950.1">
    <property type="nucleotide sequence ID" value="NC_011420.2"/>
</dbReference>
<dbReference type="InterPro" id="IPR038071">
    <property type="entry name" value="UROD/MetE-like_sf"/>
</dbReference>
<dbReference type="Gene3D" id="3.20.20.210">
    <property type="match status" value="1"/>
</dbReference>
<feature type="binding site" evidence="7">
    <location>
        <begin position="27"/>
        <end position="31"/>
    </location>
    <ligand>
        <name>substrate</name>
    </ligand>
</feature>
<sequence>MTAAPTKPFLRALAGETQTRPPFWLMRQAGRYLPEYREVRAQAGGFLDLCLKPALGCEVTLQPLRRYGMDAAILFSDILLVPHALGQSVGFAEGEGPRLAAIRDMNGLRALDFDGLHRRAEPVYETVRRIRENLDKDFPTTALIGFAGSPWTVACYMVEGQGSKEYMHVKQWAFSDPEGFGQLIDLLVRATVEYISAQIKAGAEAVQLFDSWAGALPVDGFHQWVIKPTRAIVDALRARHPGVPIIGFPRQAGLNLEAYVRETGVDGVSLDPGVPAAWASETLKGVTLQGNLDPVLLLTGGAAMRRGVTELLEAMSGRPFIFNLGHGILKETPPEHVAELTRLLRG</sequence>
<feature type="binding site" evidence="7">
    <location>
        <position position="326"/>
    </location>
    <ligand>
        <name>substrate</name>
    </ligand>
</feature>